<evidence type="ECO:0000313" key="3">
    <source>
        <dbReference type="Proteomes" id="UP001634393"/>
    </source>
</evidence>
<dbReference type="EMBL" id="JBJXBP010000006">
    <property type="protein sequence ID" value="KAL3825996.1"/>
    <property type="molecule type" value="Genomic_DNA"/>
</dbReference>
<evidence type="ECO:0000313" key="2">
    <source>
        <dbReference type="EMBL" id="KAL3825996.1"/>
    </source>
</evidence>
<keyword evidence="3" id="KW-1185">Reference proteome</keyword>
<proteinExistence type="predicted"/>
<comment type="caution">
    <text evidence="2">The sequence shown here is derived from an EMBL/GenBank/DDBJ whole genome shotgun (WGS) entry which is preliminary data.</text>
</comment>
<sequence>MRSMQEEDSFGAGTPVSGSQLPYCLNVVSCTNDQSLSRSAQNEQQLKLRFRFRSLRIYSWSNLIQQYYVSLE</sequence>
<accession>A0ABD3SN28</accession>
<reference evidence="2 3" key="1">
    <citation type="submission" date="2024-12" db="EMBL/GenBank/DDBJ databases">
        <title>The unique morphological basis and parallel evolutionary history of personate flowers in Penstemon.</title>
        <authorList>
            <person name="Depatie T.H."/>
            <person name="Wessinger C.A."/>
        </authorList>
    </citation>
    <scope>NUCLEOTIDE SEQUENCE [LARGE SCALE GENOMIC DNA]</scope>
    <source>
        <strain evidence="2">WTNN_2</strain>
        <tissue evidence="2">Leaf</tissue>
    </source>
</reference>
<feature type="region of interest" description="Disordered" evidence="1">
    <location>
        <begin position="1"/>
        <end position="21"/>
    </location>
</feature>
<dbReference type="Proteomes" id="UP001634393">
    <property type="component" value="Unassembled WGS sequence"/>
</dbReference>
<name>A0ABD3SN28_9LAMI</name>
<organism evidence="2 3">
    <name type="scientific">Penstemon smallii</name>
    <dbReference type="NCBI Taxonomy" id="265156"/>
    <lineage>
        <taxon>Eukaryota</taxon>
        <taxon>Viridiplantae</taxon>
        <taxon>Streptophyta</taxon>
        <taxon>Embryophyta</taxon>
        <taxon>Tracheophyta</taxon>
        <taxon>Spermatophyta</taxon>
        <taxon>Magnoliopsida</taxon>
        <taxon>eudicotyledons</taxon>
        <taxon>Gunneridae</taxon>
        <taxon>Pentapetalae</taxon>
        <taxon>asterids</taxon>
        <taxon>lamiids</taxon>
        <taxon>Lamiales</taxon>
        <taxon>Plantaginaceae</taxon>
        <taxon>Cheloneae</taxon>
        <taxon>Penstemon</taxon>
    </lineage>
</organism>
<dbReference type="AlphaFoldDB" id="A0ABD3SN28"/>
<evidence type="ECO:0000256" key="1">
    <source>
        <dbReference type="SAM" id="MobiDB-lite"/>
    </source>
</evidence>
<protein>
    <submittedName>
        <fullName evidence="2">Uncharacterized protein</fullName>
    </submittedName>
</protein>
<gene>
    <name evidence="2" type="ORF">ACJIZ3_022025</name>
</gene>